<feature type="signal peptide" evidence="1">
    <location>
        <begin position="1"/>
        <end position="25"/>
    </location>
</feature>
<dbReference type="AlphaFoldDB" id="A0A1I5GJP1"/>
<reference evidence="2 3" key="1">
    <citation type="submission" date="2016-10" db="EMBL/GenBank/DDBJ databases">
        <authorList>
            <person name="de Groot N.N."/>
        </authorList>
    </citation>
    <scope>NUCLEOTIDE SEQUENCE [LARGE SCALE GENOMIC DNA]</scope>
    <source>
        <strain evidence="2 3">DSM 1283</strain>
    </source>
</reference>
<keyword evidence="1" id="KW-0732">Signal</keyword>
<evidence type="ECO:0008006" key="4">
    <source>
        <dbReference type="Google" id="ProtNLM"/>
    </source>
</evidence>
<evidence type="ECO:0000313" key="2">
    <source>
        <dbReference type="EMBL" id="SFO36153.1"/>
    </source>
</evidence>
<dbReference type="Proteomes" id="UP000198806">
    <property type="component" value="Unassembled WGS sequence"/>
</dbReference>
<dbReference type="RefSeq" id="WP_091687117.1">
    <property type="nucleotide sequence ID" value="NZ_BAABFM010000028.1"/>
</dbReference>
<sequence>MNIKRLLGCILAVCMVFNTSVAAYAASATVLQGDTDSASDVEEFEKQLKANGYSVTYKGFRGNRTSSSTKATGANLKTASTSGNDVIYWSSHGSSTPSLNVINGPSFKTLDYFNPTSSSPLKIAIFAACYQLDGNSNRVSFANKMRNSKVRVIAGYHEQAPSSQDKTLVDHFFVAVKDGNSVRYSWEAANVEVGKSGSWIVLAYKDGYNEYYRMPGFKNERNSEYPTPTSSTPIYRYWGLSNPAAEVKAVMPSGDKASEYLSEGVPLKIVPISDEPKIGADDIKNIMPDVTIASSNDSQRITVREPNDIAIGNVNEANTIARELLSNQLNLGNVVDNSLVEEYLVKCAEIKEDGTDGPSEVISKRITYNNSAYGIPIEGNMVSVGVDNDGVYDIIDSWRDIQPVSEIAGSDYSRSQKYTYSDVILSAEEYLKSEGKEINDIEDSGLIYVKNDIGEYELSYSIEYTNGLQLHVSLSDLAVTEISSGK</sequence>
<protein>
    <recommendedName>
        <fullName evidence="4">Peptidase propeptide and YPEB domain-containing protein</fullName>
    </recommendedName>
</protein>
<dbReference type="STRING" id="1527.SAMN04489757_12017"/>
<evidence type="ECO:0000313" key="3">
    <source>
        <dbReference type="Proteomes" id="UP000198806"/>
    </source>
</evidence>
<organism evidence="2 3">
    <name type="scientific">Anaerocolumna aminovalerica</name>
    <dbReference type="NCBI Taxonomy" id="1527"/>
    <lineage>
        <taxon>Bacteria</taxon>
        <taxon>Bacillati</taxon>
        <taxon>Bacillota</taxon>
        <taxon>Clostridia</taxon>
        <taxon>Lachnospirales</taxon>
        <taxon>Lachnospiraceae</taxon>
        <taxon>Anaerocolumna</taxon>
    </lineage>
</organism>
<gene>
    <name evidence="2" type="ORF">SAMN04489757_12017</name>
</gene>
<proteinExistence type="predicted"/>
<dbReference type="EMBL" id="FOWD01000020">
    <property type="protein sequence ID" value="SFO36153.1"/>
    <property type="molecule type" value="Genomic_DNA"/>
</dbReference>
<keyword evidence="3" id="KW-1185">Reference proteome</keyword>
<feature type="chain" id="PRO_5011482055" description="Peptidase propeptide and YPEB domain-containing protein" evidence="1">
    <location>
        <begin position="26"/>
        <end position="486"/>
    </location>
</feature>
<name>A0A1I5GJP1_9FIRM</name>
<accession>A0A1I5GJP1</accession>
<evidence type="ECO:0000256" key="1">
    <source>
        <dbReference type="SAM" id="SignalP"/>
    </source>
</evidence>